<dbReference type="GO" id="GO:0005975">
    <property type="term" value="P:carbohydrate metabolic process"/>
    <property type="evidence" value="ECO:0007669"/>
    <property type="project" value="InterPro"/>
</dbReference>
<dbReference type="Proteomes" id="UP000007797">
    <property type="component" value="Unassembled WGS sequence"/>
</dbReference>
<reference evidence="3" key="1">
    <citation type="journal article" date="2011" name="Genome Res.">
        <title>Phylogeny-wide analysis of social amoeba genomes highlights ancient origins for complex intercellular communication.</title>
        <authorList>
            <person name="Heidel A.J."/>
            <person name="Lawal H.M."/>
            <person name="Felder M."/>
            <person name="Schilde C."/>
            <person name="Helps N.R."/>
            <person name="Tunggal B."/>
            <person name="Rivero F."/>
            <person name="John U."/>
            <person name="Schleicher M."/>
            <person name="Eichinger L."/>
            <person name="Platzer M."/>
            <person name="Noegel A.A."/>
            <person name="Schaap P."/>
            <person name="Gloeckner G."/>
        </authorList>
    </citation>
    <scope>NUCLEOTIDE SEQUENCE [LARGE SCALE GENOMIC DNA]</scope>
    <source>
        <strain evidence="3">SH3</strain>
    </source>
</reference>
<dbReference type="SUPFAM" id="SSF52058">
    <property type="entry name" value="L domain-like"/>
    <property type="match status" value="1"/>
</dbReference>
<dbReference type="EMBL" id="GL883021">
    <property type="protein sequence ID" value="EGG17814.1"/>
    <property type="molecule type" value="Genomic_DNA"/>
</dbReference>
<evidence type="ECO:0000313" key="2">
    <source>
        <dbReference type="EMBL" id="EGG17814.1"/>
    </source>
</evidence>
<dbReference type="RefSeq" id="XP_004356298.1">
    <property type="nucleotide sequence ID" value="XM_004356245.1"/>
</dbReference>
<feature type="domain" description="ComC supersandwich" evidence="1">
    <location>
        <begin position="737"/>
        <end position="967"/>
    </location>
</feature>
<accession>F4Q4G5</accession>
<organism evidence="2 3">
    <name type="scientific">Cavenderia fasciculata</name>
    <name type="common">Slime mold</name>
    <name type="synonym">Dictyostelium fasciculatum</name>
    <dbReference type="NCBI Taxonomy" id="261658"/>
    <lineage>
        <taxon>Eukaryota</taxon>
        <taxon>Amoebozoa</taxon>
        <taxon>Evosea</taxon>
        <taxon>Eumycetozoa</taxon>
        <taxon>Dictyostelia</taxon>
        <taxon>Acytosteliales</taxon>
        <taxon>Cavenderiaceae</taxon>
        <taxon>Cavenderia</taxon>
    </lineage>
</organism>
<gene>
    <name evidence="2" type="ORF">DFA_08814</name>
</gene>
<evidence type="ECO:0000313" key="3">
    <source>
        <dbReference type="Proteomes" id="UP000007797"/>
    </source>
</evidence>
<keyword evidence="3" id="KW-1185">Reference proteome</keyword>
<dbReference type="InterPro" id="IPR001579">
    <property type="entry name" value="Glyco_hydro_18_chit_AS"/>
</dbReference>
<dbReference type="PANTHER" id="PTHR24032">
    <property type="entry name" value="EGF-LIKE DOMAIN-CONTAINING PROTEIN-RELATED-RELATED"/>
    <property type="match status" value="1"/>
</dbReference>
<dbReference type="InterPro" id="IPR053331">
    <property type="entry name" value="EGF-like_comC"/>
</dbReference>
<dbReference type="KEGG" id="dfa:DFA_08814"/>
<dbReference type="GeneID" id="14869719"/>
<dbReference type="CDD" id="cd00603">
    <property type="entry name" value="IPT_PCSR"/>
    <property type="match status" value="1"/>
</dbReference>
<protein>
    <submittedName>
        <fullName evidence="2">EGF-like domain-containing protein</fullName>
    </submittedName>
</protein>
<proteinExistence type="predicted"/>
<dbReference type="InterPro" id="IPR054484">
    <property type="entry name" value="ComC_SSD"/>
</dbReference>
<dbReference type="AlphaFoldDB" id="F4Q4G5"/>
<evidence type="ECO:0000259" key="1">
    <source>
        <dbReference type="Pfam" id="PF22933"/>
    </source>
</evidence>
<dbReference type="GO" id="GO:0004553">
    <property type="term" value="F:hydrolase activity, hydrolyzing O-glycosyl compounds"/>
    <property type="evidence" value="ECO:0007669"/>
    <property type="project" value="InterPro"/>
</dbReference>
<name>F4Q4G5_CACFS</name>
<dbReference type="PROSITE" id="PS01095">
    <property type="entry name" value="GH18_1"/>
    <property type="match status" value="1"/>
</dbReference>
<dbReference type="Pfam" id="PF22933">
    <property type="entry name" value="ComC_SSD"/>
    <property type="match status" value="1"/>
</dbReference>
<sequence>MILSSSQTIPRKIEIEIEINHRFSNSKNKILDMNHKRPPKENNNHNNNMCVVLLFLFVSLLFNNINLTRADLTVSELKSIEWVTKQYKLKLPFDQSICNGTYSTMVTCVTDQTTGITNIKRIEMITGNTISGDPDPNLLQFDFPKLEYYQSYSDTGPQNASLNSLVLLKNLPLLSEILQFTNAYLKSIPTFFNNSVASLISISGRLNYIGIDPSIHLPNIKTLILQIQPLSPFVINVGTNSFPSLTGLNLNINSASKLQVIINSLNISNLLISAQDSAPMEFILGDNCDNLQDIQLLGYFNFSSVDLSKYKNLRTMRFDSELLSELPFSRFPQATTSLVIQNNVKLVFSNQLIPPNSMTVLEIRNCSMSNFPLVNFANQKDFHLRLLNSPNLYIGDVPQQWCQFLIVMVKNVGQIGTIPDCFYCYAGDGNPNIDFPLTVPPGFVCNVTFDSFNLVSKNRVYSVHGNNLGWGYPIGSPAIPNKQIIYTSTFKTGPPYPVSIPFAGKNYTFTLVEAGYILNSVGVRLKTVGDPELYIRLFRNTYLNYTITITQKNISCNVIGHTADSITCTFPKDTLLLPLSPFFYFNIKNDYLDHTLTSIFDYPTVTSVNYTIEGRILKLYGNYGSPATISLEPVIVKVSDSIDCIVNNAFITLIQCTLSSVPPPGPATLFVSVNGSEFLSSSLLNFGPANNNNGTSAQDLCKEQTFNCYGHGQCDQNGICQCNENYNQIDNCLTKFANTTIKPNTTNPTVNFDIDGIDFDFEIYSIQEINYDGQLIKELSLSSEIWNVSINSDNITTFANYQLDTNNIVSNNSMYQFLLVSSDISFSLITRNITFGGTQLILLPNAIKVGFTIKYWPYQSNVATLRVVFKSIINNDQSILFDCEKQSINSFTKDKLSESIQYLRVVKDNIQFNGRFIDFVVSDGRKTYSKTELISQTLIDNSDDQSIVLIGINIPQCQSCQLDPDFTPLIIDKSSNQTF</sequence>